<evidence type="ECO:0000256" key="1">
    <source>
        <dbReference type="SAM" id="MobiDB-lite"/>
    </source>
</evidence>
<dbReference type="Proteomes" id="UP001160148">
    <property type="component" value="Unassembled WGS sequence"/>
</dbReference>
<protein>
    <submittedName>
        <fullName evidence="2">Uncharacterized protein</fullName>
    </submittedName>
</protein>
<accession>A0AAV0WSB2</accession>
<feature type="region of interest" description="Disordered" evidence="1">
    <location>
        <begin position="1"/>
        <end position="28"/>
    </location>
</feature>
<organism evidence="2 3">
    <name type="scientific">Macrosiphum euphorbiae</name>
    <name type="common">potato aphid</name>
    <dbReference type="NCBI Taxonomy" id="13131"/>
    <lineage>
        <taxon>Eukaryota</taxon>
        <taxon>Metazoa</taxon>
        <taxon>Ecdysozoa</taxon>
        <taxon>Arthropoda</taxon>
        <taxon>Hexapoda</taxon>
        <taxon>Insecta</taxon>
        <taxon>Pterygota</taxon>
        <taxon>Neoptera</taxon>
        <taxon>Paraneoptera</taxon>
        <taxon>Hemiptera</taxon>
        <taxon>Sternorrhyncha</taxon>
        <taxon>Aphidomorpha</taxon>
        <taxon>Aphidoidea</taxon>
        <taxon>Aphididae</taxon>
        <taxon>Macrosiphini</taxon>
        <taxon>Macrosiphum</taxon>
    </lineage>
</organism>
<comment type="caution">
    <text evidence="2">The sequence shown here is derived from an EMBL/GenBank/DDBJ whole genome shotgun (WGS) entry which is preliminary data.</text>
</comment>
<feature type="region of interest" description="Disordered" evidence="1">
    <location>
        <begin position="40"/>
        <end position="86"/>
    </location>
</feature>
<keyword evidence="3" id="KW-1185">Reference proteome</keyword>
<reference evidence="2 3" key="1">
    <citation type="submission" date="2023-01" db="EMBL/GenBank/DDBJ databases">
        <authorList>
            <person name="Whitehead M."/>
        </authorList>
    </citation>
    <scope>NUCLEOTIDE SEQUENCE [LARGE SCALE GENOMIC DNA]</scope>
</reference>
<proteinExistence type="predicted"/>
<gene>
    <name evidence="2" type="ORF">MEUPH1_LOCUS14329</name>
</gene>
<dbReference type="EMBL" id="CARXXK010000002">
    <property type="protein sequence ID" value="CAI6358859.1"/>
    <property type="molecule type" value="Genomic_DNA"/>
</dbReference>
<sequence>MVSMAETDGGANCTAATTAETFGHRGDADNGLRLLEAAADVDGRVRGRSGSSSSGGGGGRNKGSQRRNGSVAGDRRRSRQPDGAAS</sequence>
<evidence type="ECO:0000313" key="2">
    <source>
        <dbReference type="EMBL" id="CAI6358859.1"/>
    </source>
</evidence>
<name>A0AAV0WSB2_9HEMI</name>
<evidence type="ECO:0000313" key="3">
    <source>
        <dbReference type="Proteomes" id="UP001160148"/>
    </source>
</evidence>
<dbReference type="AlphaFoldDB" id="A0AAV0WSB2"/>